<evidence type="ECO:0000256" key="4">
    <source>
        <dbReference type="ARBA" id="ARBA00019403"/>
    </source>
</evidence>
<dbReference type="EMBL" id="CXPG01000020">
    <property type="protein sequence ID" value="CTQ33692.1"/>
    <property type="molecule type" value="Genomic_DNA"/>
</dbReference>
<reference evidence="13 14" key="1">
    <citation type="submission" date="2015-07" db="EMBL/GenBank/DDBJ databases">
        <authorList>
            <person name="Noorani M."/>
        </authorList>
    </citation>
    <scope>NUCLEOTIDE SEQUENCE [LARGE SCALE GENOMIC DNA]</scope>
    <source>
        <strain evidence="13 14">CECT 5088</strain>
    </source>
</reference>
<keyword evidence="9" id="KW-0408">Iron</keyword>
<dbReference type="AlphaFoldDB" id="A0A0M6XSQ8"/>
<keyword evidence="11" id="KW-0234">DNA repair</keyword>
<keyword evidence="5" id="KW-0004">4Fe-4S</keyword>
<comment type="similarity">
    <text evidence="2">Belongs to the uracil-DNA glycosylase (UDG) superfamily. Type 4 (UDGa) family.</text>
</comment>
<keyword evidence="6" id="KW-0479">Metal-binding</keyword>
<evidence type="ECO:0000256" key="5">
    <source>
        <dbReference type="ARBA" id="ARBA00022485"/>
    </source>
</evidence>
<dbReference type="InterPro" id="IPR051536">
    <property type="entry name" value="UDG_Type-4/5"/>
</dbReference>
<accession>A0A0M6XSQ8</accession>
<dbReference type="CDD" id="cd10030">
    <property type="entry name" value="UDG-F4_TTUDGA_SPO1dp_like"/>
    <property type="match status" value="1"/>
</dbReference>
<evidence type="ECO:0000256" key="7">
    <source>
        <dbReference type="ARBA" id="ARBA00022763"/>
    </source>
</evidence>
<protein>
    <recommendedName>
        <fullName evidence="4">Type-4 uracil-DNA glycosylase</fullName>
        <ecNumber evidence="3">3.2.2.27</ecNumber>
    </recommendedName>
</protein>
<evidence type="ECO:0000313" key="14">
    <source>
        <dbReference type="Proteomes" id="UP000048908"/>
    </source>
</evidence>
<dbReference type="Gene3D" id="3.40.470.10">
    <property type="entry name" value="Uracil-DNA glycosylase-like domain"/>
    <property type="match status" value="1"/>
</dbReference>
<dbReference type="GO" id="GO:0004844">
    <property type="term" value="F:uracil DNA N-glycosylase activity"/>
    <property type="evidence" value="ECO:0007669"/>
    <property type="project" value="UniProtKB-EC"/>
</dbReference>
<dbReference type="GO" id="GO:0051539">
    <property type="term" value="F:4 iron, 4 sulfur cluster binding"/>
    <property type="evidence" value="ECO:0007669"/>
    <property type="project" value="UniProtKB-KW"/>
</dbReference>
<keyword evidence="10" id="KW-0411">Iron-sulfur</keyword>
<keyword evidence="7" id="KW-0227">DNA damage</keyword>
<dbReference type="OrthoDB" id="5290748at2"/>
<dbReference type="PANTHER" id="PTHR33693">
    <property type="entry name" value="TYPE-5 URACIL-DNA GLYCOSYLASE"/>
    <property type="match status" value="1"/>
</dbReference>
<evidence type="ECO:0000256" key="9">
    <source>
        <dbReference type="ARBA" id="ARBA00023004"/>
    </source>
</evidence>
<gene>
    <name evidence="13" type="ORF">JAN5088_02477</name>
</gene>
<dbReference type="SMART" id="SM00986">
    <property type="entry name" value="UDG"/>
    <property type="match status" value="1"/>
</dbReference>
<evidence type="ECO:0000256" key="8">
    <source>
        <dbReference type="ARBA" id="ARBA00022801"/>
    </source>
</evidence>
<dbReference type="NCBIfam" id="TIGR00758">
    <property type="entry name" value="UDG_fam4"/>
    <property type="match status" value="1"/>
</dbReference>
<feature type="domain" description="Uracil-DNA glycosylase-like" evidence="12">
    <location>
        <begin position="100"/>
        <end position="251"/>
    </location>
</feature>
<dbReference type="RefSeq" id="WP_055683074.1">
    <property type="nucleotide sequence ID" value="NZ_CXPG01000020.1"/>
</dbReference>
<dbReference type="PANTHER" id="PTHR33693:SF1">
    <property type="entry name" value="TYPE-4 URACIL-DNA GLYCOSYLASE"/>
    <property type="match status" value="1"/>
</dbReference>
<dbReference type="STRING" id="282197.SAMN04488517_102525"/>
<evidence type="ECO:0000256" key="3">
    <source>
        <dbReference type="ARBA" id="ARBA00012030"/>
    </source>
</evidence>
<organism evidence="13 14">
    <name type="scientific">Jannaschia rubra</name>
    <dbReference type="NCBI Taxonomy" id="282197"/>
    <lineage>
        <taxon>Bacteria</taxon>
        <taxon>Pseudomonadati</taxon>
        <taxon>Pseudomonadota</taxon>
        <taxon>Alphaproteobacteria</taxon>
        <taxon>Rhodobacterales</taxon>
        <taxon>Roseobacteraceae</taxon>
        <taxon>Jannaschia</taxon>
    </lineage>
</organism>
<dbReference type="InterPro" id="IPR005122">
    <property type="entry name" value="Uracil-DNA_glycosylase-like"/>
</dbReference>
<dbReference type="GO" id="GO:0006281">
    <property type="term" value="P:DNA repair"/>
    <property type="evidence" value="ECO:0007669"/>
    <property type="project" value="UniProtKB-KW"/>
</dbReference>
<evidence type="ECO:0000256" key="6">
    <source>
        <dbReference type="ARBA" id="ARBA00022723"/>
    </source>
</evidence>
<dbReference type="Pfam" id="PF03167">
    <property type="entry name" value="UDG"/>
    <property type="match status" value="1"/>
</dbReference>
<evidence type="ECO:0000256" key="11">
    <source>
        <dbReference type="ARBA" id="ARBA00023204"/>
    </source>
</evidence>
<proteinExistence type="inferred from homology"/>
<name>A0A0M6XSQ8_9RHOB</name>
<keyword evidence="8" id="KW-0378">Hydrolase</keyword>
<evidence type="ECO:0000256" key="2">
    <source>
        <dbReference type="ARBA" id="ARBA00006521"/>
    </source>
</evidence>
<evidence type="ECO:0000259" key="12">
    <source>
        <dbReference type="SMART" id="SM00986"/>
    </source>
</evidence>
<sequence>MLDEMDPHAARAALEWLVEMGCDEAIGDHPVNRFALVERAAPPAAPPPLSLAPGDAPAPVDPVTEAETMAARAGTLEELRAALDAYPHCDLRRGAKSLVFSDGNPAARVMIIGEAPGREEDRAGRPFVGQAGQLLDRMLAAIGLARDHADPSRAVYITNILPWRPPSNRDPAPDEVAMMLPFLRRHVELANPDLLVLTGNHACNAVLGQRGITRLRGSWTDGFGRPALPLLHPAYLLRQPHAKRDTWADLLDLAARLEG</sequence>
<dbReference type="Proteomes" id="UP000048908">
    <property type="component" value="Unassembled WGS sequence"/>
</dbReference>
<comment type="catalytic activity">
    <reaction evidence="1">
        <text>Hydrolyzes single-stranded DNA or mismatched double-stranded DNA and polynucleotides, releasing free uracil.</text>
        <dbReference type="EC" id="3.2.2.27"/>
    </reaction>
</comment>
<dbReference type="EC" id="3.2.2.27" evidence="3"/>
<keyword evidence="14" id="KW-1185">Reference proteome</keyword>
<dbReference type="SMART" id="SM00987">
    <property type="entry name" value="UreE_C"/>
    <property type="match status" value="1"/>
</dbReference>
<evidence type="ECO:0000313" key="13">
    <source>
        <dbReference type="EMBL" id="CTQ33692.1"/>
    </source>
</evidence>
<dbReference type="InterPro" id="IPR005273">
    <property type="entry name" value="Ura-DNA_glyco_family4"/>
</dbReference>
<dbReference type="InterPro" id="IPR036895">
    <property type="entry name" value="Uracil-DNA_glycosylase-like_sf"/>
</dbReference>
<dbReference type="SUPFAM" id="SSF52141">
    <property type="entry name" value="Uracil-DNA glycosylase-like"/>
    <property type="match status" value="1"/>
</dbReference>
<evidence type="ECO:0000256" key="10">
    <source>
        <dbReference type="ARBA" id="ARBA00023014"/>
    </source>
</evidence>
<evidence type="ECO:0000256" key="1">
    <source>
        <dbReference type="ARBA" id="ARBA00001400"/>
    </source>
</evidence>
<dbReference type="GO" id="GO:0046872">
    <property type="term" value="F:metal ion binding"/>
    <property type="evidence" value="ECO:0007669"/>
    <property type="project" value="UniProtKB-KW"/>
</dbReference>